<dbReference type="PANTHER" id="PTHR43219:SF1">
    <property type="entry name" value="CRISPR-ASSOCIATED ENDONUCLEASE CAS1"/>
    <property type="match status" value="1"/>
</dbReference>
<evidence type="ECO:0000313" key="11">
    <source>
        <dbReference type="Proteomes" id="UP000027946"/>
    </source>
</evidence>
<dbReference type="InterPro" id="IPR042206">
    <property type="entry name" value="CRISPR-assoc_Cas1_C"/>
</dbReference>
<dbReference type="GO" id="GO:0051607">
    <property type="term" value="P:defense response to virus"/>
    <property type="evidence" value="ECO:0007669"/>
    <property type="project" value="UniProtKB-UniRule"/>
</dbReference>
<dbReference type="GO" id="GO:0043571">
    <property type="term" value="P:maintenance of CRISPR repeat elements"/>
    <property type="evidence" value="ECO:0007669"/>
    <property type="project" value="UniProtKB-UniRule"/>
</dbReference>
<dbReference type="GO" id="GO:0016787">
    <property type="term" value="F:hydrolase activity"/>
    <property type="evidence" value="ECO:0007669"/>
    <property type="project" value="UniProtKB-KW"/>
</dbReference>
<protein>
    <recommendedName>
        <fullName evidence="9">CRISPR-associated endonuclease Cas1</fullName>
        <ecNumber evidence="9">3.1.-.-</ecNumber>
    </recommendedName>
</protein>
<dbReference type="RefSeq" id="WP_038264190.1">
    <property type="nucleotide sequence ID" value="NZ_FSRH01000011.1"/>
</dbReference>
<feature type="binding site" evidence="9">
    <location>
        <position position="237"/>
    </location>
    <ligand>
        <name>Mn(2+)</name>
        <dbReference type="ChEBI" id="CHEBI:29035"/>
    </ligand>
</feature>
<dbReference type="GO" id="GO:0003677">
    <property type="term" value="F:DNA binding"/>
    <property type="evidence" value="ECO:0007669"/>
    <property type="project" value="UniProtKB-KW"/>
</dbReference>
<comment type="similarity">
    <text evidence="9">Belongs to the CRISPR-associated endonuclease Cas1 family.</text>
</comment>
<dbReference type="EMBL" id="JJMM01000010">
    <property type="protein sequence ID" value="KDR95716.1"/>
    <property type="molecule type" value="Genomic_DNA"/>
</dbReference>
<keyword evidence="4 9" id="KW-0378">Hydrolase</keyword>
<dbReference type="AlphaFoldDB" id="A0A069RFD5"/>
<comment type="function">
    <text evidence="9">CRISPR (clustered regularly interspaced short palindromic repeat), is an adaptive immune system that provides protection against mobile genetic elements (viruses, transposable elements and conjugative plasmids). CRISPR clusters contain spacers, sequences complementary to antecedent mobile elements, and target invading nucleic acids. CRISPR clusters are transcribed and processed into CRISPR RNA (crRNA). Acts as a dsDNA endonuclease. Involved in the integration of spacer DNA into the CRISPR cassette.</text>
</comment>
<proteinExistence type="inferred from homology"/>
<keyword evidence="3 9" id="KW-0255">Endonuclease</keyword>
<evidence type="ECO:0000256" key="3">
    <source>
        <dbReference type="ARBA" id="ARBA00022759"/>
    </source>
</evidence>
<dbReference type="OrthoDB" id="9803119at2"/>
<keyword evidence="6 9" id="KW-0051">Antiviral defense</keyword>
<dbReference type="CDD" id="cd09722">
    <property type="entry name" value="Cas1_I-B"/>
    <property type="match status" value="1"/>
</dbReference>
<keyword evidence="8 9" id="KW-0464">Manganese</keyword>
<feature type="binding site" evidence="9">
    <location>
        <position position="157"/>
    </location>
    <ligand>
        <name>Mn(2+)</name>
        <dbReference type="ChEBI" id="CHEBI:29035"/>
    </ligand>
</feature>
<keyword evidence="5 9" id="KW-0460">Magnesium</keyword>
<evidence type="ECO:0000256" key="8">
    <source>
        <dbReference type="ARBA" id="ARBA00023211"/>
    </source>
</evidence>
<comment type="subunit">
    <text evidence="9">Homodimer, forms a heterotetramer with a Cas2 homodimer.</text>
</comment>
<evidence type="ECO:0000256" key="2">
    <source>
        <dbReference type="ARBA" id="ARBA00022723"/>
    </source>
</evidence>
<dbReference type="NCBIfam" id="TIGR00287">
    <property type="entry name" value="cas1"/>
    <property type="match status" value="1"/>
</dbReference>
<dbReference type="EC" id="3.1.-.-" evidence="9"/>
<keyword evidence="1 9" id="KW-0540">Nuclease</keyword>
<comment type="caution">
    <text evidence="10">The sequence shown here is derived from an EMBL/GenBank/DDBJ whole genome shotgun (WGS) entry which is preliminary data.</text>
</comment>
<keyword evidence="7 9" id="KW-0238">DNA-binding</keyword>
<dbReference type="eggNOG" id="COG1518">
    <property type="taxonomic scope" value="Bacteria"/>
</dbReference>
<dbReference type="PANTHER" id="PTHR43219">
    <property type="entry name" value="CRISPR-ASSOCIATED ENDONUCLEASE CAS1"/>
    <property type="match status" value="1"/>
</dbReference>
<dbReference type="Proteomes" id="UP000027946">
    <property type="component" value="Unassembled WGS sequence"/>
</dbReference>
<dbReference type="GO" id="GO:0046872">
    <property type="term" value="F:metal ion binding"/>
    <property type="evidence" value="ECO:0007669"/>
    <property type="project" value="UniProtKB-UniRule"/>
</dbReference>
<dbReference type="InterPro" id="IPR042211">
    <property type="entry name" value="CRISPR-assoc_Cas1_N"/>
</dbReference>
<dbReference type="Gene3D" id="3.100.10.20">
    <property type="entry name" value="CRISPR-associated endonuclease Cas1, N-terminal domain"/>
    <property type="match status" value="1"/>
</dbReference>
<comment type="cofactor">
    <cofactor evidence="9">
        <name>Mg(2+)</name>
        <dbReference type="ChEBI" id="CHEBI:18420"/>
    </cofactor>
    <cofactor evidence="9">
        <name>Mn(2+)</name>
        <dbReference type="ChEBI" id="CHEBI:29035"/>
    </cofactor>
</comment>
<organism evidence="10 11">
    <name type="scientific">Peptoclostridium litorale DSM 5388</name>
    <dbReference type="NCBI Taxonomy" id="1121324"/>
    <lineage>
        <taxon>Bacteria</taxon>
        <taxon>Bacillati</taxon>
        <taxon>Bacillota</taxon>
        <taxon>Clostridia</taxon>
        <taxon>Peptostreptococcales</taxon>
        <taxon>Peptoclostridiaceae</taxon>
        <taxon>Peptoclostridium</taxon>
    </lineage>
</organism>
<dbReference type="Gene3D" id="1.20.120.920">
    <property type="entry name" value="CRISPR-associated endonuclease Cas1, C-terminal domain"/>
    <property type="match status" value="1"/>
</dbReference>
<sequence>MKQTFYFFNEGRISRKDNTLIYKNLEGDKKVLPIETISDLYIMTEMDFNTKLISFLAKYGITVHFFNYYDFYVGSFYPREKLVSGELLIKQVSHNEDIFKRLEIAKEFVGGAADNIYRNLRYYNERERNLELSMNTIDHLRRKINFCESINELMGIEGNIRKDYYKCFTTIINGDFDFEKRVKRPPDNVINTLISFVNSVIYTKVLSQVYMTQLNPTVSYLHQSGERRFSLCLDLAEIFKPLIGDHIIFSLLNKNQITENDFTEELNYMHLKKKATQTIMVEIDKKLKSKIMHRELNRKVSYEYLIRLECYKLIKHLIGEKEYKAFRIWW</sequence>
<evidence type="ECO:0000256" key="7">
    <source>
        <dbReference type="ARBA" id="ARBA00023125"/>
    </source>
</evidence>
<dbReference type="GO" id="GO:0004520">
    <property type="term" value="F:DNA endonuclease activity"/>
    <property type="evidence" value="ECO:0007669"/>
    <property type="project" value="InterPro"/>
</dbReference>
<dbReference type="HAMAP" id="MF_01470">
    <property type="entry name" value="Cas1"/>
    <property type="match status" value="1"/>
</dbReference>
<dbReference type="InterPro" id="IPR002729">
    <property type="entry name" value="CRISPR-assoc_Cas1"/>
</dbReference>
<dbReference type="Pfam" id="PF01867">
    <property type="entry name" value="Cas_Cas1"/>
    <property type="match status" value="1"/>
</dbReference>
<dbReference type="NCBIfam" id="TIGR03641">
    <property type="entry name" value="cas1_HMARI"/>
    <property type="match status" value="1"/>
</dbReference>
<dbReference type="InterPro" id="IPR019858">
    <property type="entry name" value="CRISPR-assoc_Cas1_HMARI/TNEAP"/>
</dbReference>
<dbReference type="STRING" id="1121324.CLIT_10c04430"/>
<reference evidence="10 11" key="1">
    <citation type="submission" date="2014-03" db="EMBL/GenBank/DDBJ databases">
        <title>Genome sequence of Clostridium litorale W6, DSM 5388.</title>
        <authorList>
            <person name="Poehlein A."/>
            <person name="Jagirdar A."/>
            <person name="Khonsari B."/>
            <person name="Chibani C.M."/>
            <person name="Gutierrez Gutierrez D.A."/>
            <person name="Davydova E."/>
            <person name="Alghaithi H.S."/>
            <person name="Nair K.P."/>
            <person name="Dhamotharan K."/>
            <person name="Chandran L."/>
            <person name="G W."/>
            <person name="Daniel R."/>
        </authorList>
    </citation>
    <scope>NUCLEOTIDE SEQUENCE [LARGE SCALE GENOMIC DNA]</scope>
    <source>
        <strain evidence="10 11">W6</strain>
    </source>
</reference>
<evidence type="ECO:0000256" key="6">
    <source>
        <dbReference type="ARBA" id="ARBA00023118"/>
    </source>
</evidence>
<evidence type="ECO:0000256" key="5">
    <source>
        <dbReference type="ARBA" id="ARBA00022842"/>
    </source>
</evidence>
<keyword evidence="2 9" id="KW-0479">Metal-binding</keyword>
<evidence type="ECO:0000256" key="4">
    <source>
        <dbReference type="ARBA" id="ARBA00022801"/>
    </source>
</evidence>
<keyword evidence="11" id="KW-1185">Reference proteome</keyword>
<gene>
    <name evidence="9 10" type="primary">cas1</name>
    <name evidence="10" type="ORF">CLIT_10c04430</name>
</gene>
<name>A0A069RFD5_PEPLI</name>
<accession>A0A069RFD5</accession>
<evidence type="ECO:0000313" key="10">
    <source>
        <dbReference type="EMBL" id="KDR95716.1"/>
    </source>
</evidence>
<evidence type="ECO:0000256" key="1">
    <source>
        <dbReference type="ARBA" id="ARBA00022722"/>
    </source>
</evidence>
<feature type="binding site" evidence="9">
    <location>
        <position position="222"/>
    </location>
    <ligand>
        <name>Mn(2+)</name>
        <dbReference type="ChEBI" id="CHEBI:29035"/>
    </ligand>
</feature>
<evidence type="ECO:0000256" key="9">
    <source>
        <dbReference type="HAMAP-Rule" id="MF_01470"/>
    </source>
</evidence>